<accession>A0AAQ4DXZ7</accession>
<keyword evidence="2" id="KW-1185">Reference proteome</keyword>
<evidence type="ECO:0000313" key="2">
    <source>
        <dbReference type="Proteomes" id="UP001321473"/>
    </source>
</evidence>
<gene>
    <name evidence="1" type="ORF">V5799_005877</name>
</gene>
<dbReference type="EMBL" id="JARKHS020025561">
    <property type="protein sequence ID" value="KAK8767337.1"/>
    <property type="molecule type" value="Genomic_DNA"/>
</dbReference>
<reference evidence="1 2" key="1">
    <citation type="journal article" date="2023" name="Arcadia Sci">
        <title>De novo assembly of a long-read Amblyomma americanum tick genome.</title>
        <authorList>
            <person name="Chou S."/>
            <person name="Poskanzer K.E."/>
            <person name="Rollins M."/>
            <person name="Thuy-Boun P.S."/>
        </authorList>
    </citation>
    <scope>NUCLEOTIDE SEQUENCE [LARGE SCALE GENOMIC DNA]</scope>
    <source>
        <strain evidence="1">F_SG_1</strain>
        <tissue evidence="1">Salivary glands</tissue>
    </source>
</reference>
<name>A0AAQ4DXZ7_AMBAM</name>
<protein>
    <submittedName>
        <fullName evidence="1">Uncharacterized protein</fullName>
    </submittedName>
</protein>
<evidence type="ECO:0000313" key="1">
    <source>
        <dbReference type="EMBL" id="KAK8767337.1"/>
    </source>
</evidence>
<comment type="caution">
    <text evidence="1">The sequence shown here is derived from an EMBL/GenBank/DDBJ whole genome shotgun (WGS) entry which is preliminary data.</text>
</comment>
<dbReference type="AlphaFoldDB" id="A0AAQ4DXZ7"/>
<proteinExistence type="predicted"/>
<sequence length="113" mass="13623">MYLRRSLLDNSLLHFYITDEELYSYQCGNRNSCTYKLCNPETSQEKTLTKRWHGRCPLLPGFYEYKFVYKLPPRILHTKRKTTVLNIQAQLHEGYVCVACYKIRMMFRKKTKV</sequence>
<dbReference type="Proteomes" id="UP001321473">
    <property type="component" value="Unassembled WGS sequence"/>
</dbReference>
<organism evidence="1 2">
    <name type="scientific">Amblyomma americanum</name>
    <name type="common">Lone star tick</name>
    <dbReference type="NCBI Taxonomy" id="6943"/>
    <lineage>
        <taxon>Eukaryota</taxon>
        <taxon>Metazoa</taxon>
        <taxon>Ecdysozoa</taxon>
        <taxon>Arthropoda</taxon>
        <taxon>Chelicerata</taxon>
        <taxon>Arachnida</taxon>
        <taxon>Acari</taxon>
        <taxon>Parasitiformes</taxon>
        <taxon>Ixodida</taxon>
        <taxon>Ixodoidea</taxon>
        <taxon>Ixodidae</taxon>
        <taxon>Amblyomminae</taxon>
        <taxon>Amblyomma</taxon>
    </lineage>
</organism>